<dbReference type="Proteomes" id="UP001187192">
    <property type="component" value="Unassembled WGS sequence"/>
</dbReference>
<dbReference type="NCBIfam" id="TIGR01640">
    <property type="entry name" value="F_box_assoc_1"/>
    <property type="match status" value="1"/>
</dbReference>
<comment type="caution">
    <text evidence="3">The sequence shown here is derived from an EMBL/GenBank/DDBJ whole genome shotgun (WGS) entry which is preliminary data.</text>
</comment>
<dbReference type="InterPro" id="IPR006527">
    <property type="entry name" value="F-box-assoc_dom_typ1"/>
</dbReference>
<dbReference type="InterPro" id="IPR001810">
    <property type="entry name" value="F-box_dom"/>
</dbReference>
<organism evidence="3 4">
    <name type="scientific">Ficus carica</name>
    <name type="common">Common fig</name>
    <dbReference type="NCBI Taxonomy" id="3494"/>
    <lineage>
        <taxon>Eukaryota</taxon>
        <taxon>Viridiplantae</taxon>
        <taxon>Streptophyta</taxon>
        <taxon>Embryophyta</taxon>
        <taxon>Tracheophyta</taxon>
        <taxon>Spermatophyta</taxon>
        <taxon>Magnoliopsida</taxon>
        <taxon>eudicotyledons</taxon>
        <taxon>Gunneridae</taxon>
        <taxon>Pentapetalae</taxon>
        <taxon>rosids</taxon>
        <taxon>fabids</taxon>
        <taxon>Rosales</taxon>
        <taxon>Moraceae</taxon>
        <taxon>Ficeae</taxon>
        <taxon>Ficus</taxon>
    </lineage>
</organism>
<dbReference type="InterPro" id="IPR017451">
    <property type="entry name" value="F-box-assoc_interact_dom"/>
</dbReference>
<dbReference type="CDD" id="cd22157">
    <property type="entry name" value="F-box_AtFBW1-like"/>
    <property type="match status" value="1"/>
</dbReference>
<evidence type="ECO:0000259" key="1">
    <source>
        <dbReference type="PROSITE" id="PS50181"/>
    </source>
</evidence>
<dbReference type="PROSITE" id="PS50181">
    <property type="entry name" value="FBOX"/>
    <property type="match status" value="1"/>
</dbReference>
<dbReference type="SMART" id="SM00256">
    <property type="entry name" value="FBOX"/>
    <property type="match status" value="1"/>
</dbReference>
<dbReference type="InterPro" id="IPR050796">
    <property type="entry name" value="SCF_F-box_component"/>
</dbReference>
<keyword evidence="4" id="KW-1185">Reference proteome</keyword>
<dbReference type="Pfam" id="PF07734">
    <property type="entry name" value="FBA_1"/>
    <property type="match status" value="1"/>
</dbReference>
<dbReference type="PANTHER" id="PTHR31672:SF13">
    <property type="entry name" value="F-BOX PROTEIN CPR30-LIKE"/>
    <property type="match status" value="1"/>
</dbReference>
<proteinExistence type="predicted"/>
<reference evidence="3" key="1">
    <citation type="submission" date="2023-07" db="EMBL/GenBank/DDBJ databases">
        <title>draft genome sequence of fig (Ficus carica).</title>
        <authorList>
            <person name="Takahashi T."/>
            <person name="Nishimura K."/>
        </authorList>
    </citation>
    <scope>NUCLEOTIDE SEQUENCE</scope>
</reference>
<dbReference type="InterPro" id="IPR036047">
    <property type="entry name" value="F-box-like_dom_sf"/>
</dbReference>
<dbReference type="Pfam" id="PF12937">
    <property type="entry name" value="F-box-like"/>
    <property type="match status" value="1"/>
</dbReference>
<evidence type="ECO:0000313" key="3">
    <source>
        <dbReference type="EMBL" id="GMN67340.1"/>
    </source>
</evidence>
<dbReference type="EMBL" id="BTGU01000436">
    <property type="protein sequence ID" value="GMN67340.1"/>
    <property type="molecule type" value="Genomic_DNA"/>
</dbReference>
<name>A0AA88JB25_FICCA</name>
<dbReference type="AlphaFoldDB" id="A0AA88JB25"/>
<evidence type="ECO:0000313" key="2">
    <source>
        <dbReference type="EMBL" id="GMN67330.1"/>
    </source>
</evidence>
<gene>
    <name evidence="2" type="ORF">TIFTF001_036390</name>
    <name evidence="3" type="ORF">TIFTF001_036398</name>
</gene>
<dbReference type="Gene3D" id="1.20.1280.50">
    <property type="match status" value="1"/>
</dbReference>
<protein>
    <recommendedName>
        <fullName evidence="1">F-box domain-containing protein</fullName>
    </recommendedName>
</protein>
<dbReference type="SUPFAM" id="SSF81383">
    <property type="entry name" value="F-box domain"/>
    <property type="match status" value="1"/>
</dbReference>
<sequence>MKSFCHLPEEIAEEIFLRLPPKSLQCCQRVCKLWFSMINDPKFIDKQLDLSIARNKHPSSTTFFILWDKRGRVLNETFTGQVKHVLSVVTIHDKDESDGDQLPCVIEKINFPSVPETEKEDFPVNLSLSHCNGLFFFHDTFSYTGPVFVLCNPELGEFKLLRTPCFPRSKFIFVGVGFGYDRKANDYKCVKLFSSITREMVNRAMVYSLASDSWREVKIDLNGRSSCVSPGMYHRGVFYWWNTGRQGSGAMVLTFDFSKEEFRTIPLPKHAEKWSGKIWKLTVWNESVVFFITAENLRHSKSFEMWVMVENFGGVEGFTYWTKHLTIGPLVNIRCPLAFWKEDELLMQTRDVQIVSYNLRTQKSRKLPSPGSEWKGTIDVCLYPKSLVSLKRATTLNCR</sequence>
<feature type="domain" description="F-box" evidence="1">
    <location>
        <begin position="1"/>
        <end position="47"/>
    </location>
</feature>
<dbReference type="PANTHER" id="PTHR31672">
    <property type="entry name" value="BNACNNG10540D PROTEIN"/>
    <property type="match status" value="1"/>
</dbReference>
<dbReference type="EMBL" id="BTGU01000436">
    <property type="protein sequence ID" value="GMN67330.1"/>
    <property type="molecule type" value="Genomic_DNA"/>
</dbReference>
<evidence type="ECO:0000313" key="4">
    <source>
        <dbReference type="Proteomes" id="UP001187192"/>
    </source>
</evidence>
<accession>A0AA88JB25</accession>